<dbReference type="SUPFAM" id="SSF50998">
    <property type="entry name" value="Quinoprotein alcohol dehydrogenase-like"/>
    <property type="match status" value="2"/>
</dbReference>
<keyword evidence="5" id="KW-1185">Reference proteome</keyword>
<dbReference type="RefSeq" id="WP_203830093.1">
    <property type="nucleotide sequence ID" value="NZ_BAAATY010000052.1"/>
</dbReference>
<sequence>MRVLWSTWSGPDPALRQVFAADQPAALATAVVGGVEVVVTLTEGHEDFDCNLGDLHHQRCPEPGMRIWERATGALLRTVPEVGSSALLVTVVVDGRPLAVVREWARPPTVVDLETGRGLGTLPGHDSALDVQDMTAVMLADGPAVVTVGWDGFLRVTALRSGRTTSVDTGERLNAVAVVHVAGRPVAATGRDAVTLWDLVDGTRAGALRLSSDGGVPAAIVSWSGSSMIAVLDFDGVITVGDAGAGGRRLLGERLALRPWSIAALVAADGRPLLGMADGETVNLWEVRAEVSVGAPLIGPVSHARMLSGGPGVLLVGSEADDAISMWDLGGEGRPGVGTGHPSDIRCLAVTPDGEVVAGGGDGVLSVWRLADGVRGPDLGSLPGKVSAVAAVQTCVLAAGGDLRSLFRWVDGDSAPAVTLDDGEDVDIAVPFELDGEPAVLTAGCHGQIRLTQVRTGLHLGTIVNRHPPRGVAVGLLDGRPTAAIGGMFGPMTVCDLVARTEKGVNVEIGEAVRGWIGAGPAVVTVRGSLVRMHNLRTGEVSPVEPGQDVPVAALAAADGLIAIARVDTTVSVVDATTGQGLGRLTLPCPAQALAWAPHGRLVLACRRDLYCAEVDRLTPPGIGGAPAG</sequence>
<keyword evidence="2" id="KW-0677">Repeat</keyword>
<accession>A0ABQ4BNX9</accession>
<dbReference type="EMBL" id="BOMS01000143">
    <property type="protein sequence ID" value="GIE72380.1"/>
    <property type="molecule type" value="Genomic_DNA"/>
</dbReference>
<evidence type="ECO:0000313" key="4">
    <source>
        <dbReference type="EMBL" id="GIE72380.1"/>
    </source>
</evidence>
<evidence type="ECO:0000256" key="1">
    <source>
        <dbReference type="ARBA" id="ARBA00022574"/>
    </source>
</evidence>
<evidence type="ECO:0000256" key="3">
    <source>
        <dbReference type="PROSITE-ProRule" id="PRU00221"/>
    </source>
</evidence>
<feature type="repeat" description="WD" evidence="3">
    <location>
        <begin position="338"/>
        <end position="370"/>
    </location>
</feature>
<reference evidence="4 5" key="1">
    <citation type="submission" date="2021-01" db="EMBL/GenBank/DDBJ databases">
        <title>Whole genome shotgun sequence of Actinoplanes palleronii NBRC 14916.</title>
        <authorList>
            <person name="Komaki H."/>
            <person name="Tamura T."/>
        </authorList>
    </citation>
    <scope>NUCLEOTIDE SEQUENCE [LARGE SCALE GENOMIC DNA]</scope>
    <source>
        <strain evidence="4 5">NBRC 14916</strain>
    </source>
</reference>
<dbReference type="InterPro" id="IPR011047">
    <property type="entry name" value="Quinoprotein_ADH-like_sf"/>
</dbReference>
<protein>
    <recommendedName>
        <fullName evidence="6">WD40 repeat protein</fullName>
    </recommendedName>
</protein>
<proteinExistence type="predicted"/>
<gene>
    <name evidence="4" type="ORF">Apa02nite_084880</name>
</gene>
<dbReference type="PROSITE" id="PS50082">
    <property type="entry name" value="WD_REPEATS_2"/>
    <property type="match status" value="1"/>
</dbReference>
<dbReference type="InterPro" id="IPR051179">
    <property type="entry name" value="WD_repeat_multifunction"/>
</dbReference>
<name>A0ABQ4BNX9_9ACTN</name>
<dbReference type="InterPro" id="IPR015943">
    <property type="entry name" value="WD40/YVTN_repeat-like_dom_sf"/>
</dbReference>
<keyword evidence="1 3" id="KW-0853">WD repeat</keyword>
<comment type="caution">
    <text evidence="4">The sequence shown here is derived from an EMBL/GenBank/DDBJ whole genome shotgun (WGS) entry which is preliminary data.</text>
</comment>
<dbReference type="Pfam" id="PF00400">
    <property type="entry name" value="WD40"/>
    <property type="match status" value="1"/>
</dbReference>
<organism evidence="4 5">
    <name type="scientific">Actinoplanes palleronii</name>
    <dbReference type="NCBI Taxonomy" id="113570"/>
    <lineage>
        <taxon>Bacteria</taxon>
        <taxon>Bacillati</taxon>
        <taxon>Actinomycetota</taxon>
        <taxon>Actinomycetes</taxon>
        <taxon>Micromonosporales</taxon>
        <taxon>Micromonosporaceae</taxon>
        <taxon>Actinoplanes</taxon>
    </lineage>
</organism>
<dbReference type="Proteomes" id="UP000624709">
    <property type="component" value="Unassembled WGS sequence"/>
</dbReference>
<evidence type="ECO:0008006" key="6">
    <source>
        <dbReference type="Google" id="ProtNLM"/>
    </source>
</evidence>
<dbReference type="InterPro" id="IPR001680">
    <property type="entry name" value="WD40_rpt"/>
</dbReference>
<evidence type="ECO:0000313" key="5">
    <source>
        <dbReference type="Proteomes" id="UP000624709"/>
    </source>
</evidence>
<dbReference type="Gene3D" id="2.130.10.10">
    <property type="entry name" value="YVTN repeat-like/Quinoprotein amine dehydrogenase"/>
    <property type="match status" value="3"/>
</dbReference>
<dbReference type="PANTHER" id="PTHR19857:SF8">
    <property type="entry name" value="ANGIO-ASSOCIATED MIGRATORY CELL PROTEIN"/>
    <property type="match status" value="1"/>
</dbReference>
<evidence type="ECO:0000256" key="2">
    <source>
        <dbReference type="ARBA" id="ARBA00022737"/>
    </source>
</evidence>
<dbReference type="SMART" id="SM00320">
    <property type="entry name" value="WD40"/>
    <property type="match status" value="3"/>
</dbReference>
<dbReference type="PANTHER" id="PTHR19857">
    <property type="entry name" value="MITOCHONDRIAL DIVISION PROTEIN 1-RELATED"/>
    <property type="match status" value="1"/>
</dbReference>